<dbReference type="PROSITE" id="PS50067">
    <property type="entry name" value="KINESIN_MOTOR_2"/>
    <property type="match status" value="1"/>
</dbReference>
<dbReference type="InterPro" id="IPR027640">
    <property type="entry name" value="Kinesin-like_fam"/>
</dbReference>
<protein>
    <recommendedName>
        <fullName evidence="10">Kinesin motor domain-containing protein</fullName>
    </recommendedName>
</protein>
<dbReference type="PRINTS" id="PR00380">
    <property type="entry name" value="KINESINHEAVY"/>
</dbReference>
<dbReference type="InterPro" id="IPR027417">
    <property type="entry name" value="P-loop_NTPase"/>
</dbReference>
<dbReference type="InterPro" id="IPR001752">
    <property type="entry name" value="Kinesin_motor_dom"/>
</dbReference>
<dbReference type="PANTHER" id="PTHR47968:SF36">
    <property type="entry name" value="KINESIN HEAVY CHAIN ISOFORM X1"/>
    <property type="match status" value="1"/>
</dbReference>
<proteinExistence type="inferred from homology"/>
<reference evidence="11 12" key="1">
    <citation type="submission" date="2023-10" db="EMBL/GenBank/DDBJ databases">
        <title>Genomes of two closely related lineages of the louse Polyplax serrata with different host specificities.</title>
        <authorList>
            <person name="Martinu J."/>
            <person name="Tarabai H."/>
            <person name="Stefka J."/>
            <person name="Hypsa V."/>
        </authorList>
    </citation>
    <scope>NUCLEOTIDE SEQUENCE [LARGE SCALE GENOMIC DNA]</scope>
    <source>
        <strain evidence="11">HR10_N</strain>
    </source>
</reference>
<dbReference type="Proteomes" id="UP001372834">
    <property type="component" value="Unassembled WGS sequence"/>
</dbReference>
<feature type="compositionally biased region" description="Basic and acidic residues" evidence="9">
    <location>
        <begin position="540"/>
        <end position="552"/>
    </location>
</feature>
<sequence>MGSVKVTVYGRVKPCPKKERCKDVRIRHGENDDYITFTLTKPVPTKKRYRFRKIFNDNATQEDLFEAVAKPVIENVMSGYNGTIFTYGQTGSGKTYTMTGDIEQWVYPGLIPRTIQKIFQMKESNVAVSVTYCEIYNEHVYDLIRTDRPNQSDTHVNIMEESSGATHFRNLSVHNVTSAYEAIQLLLRGDANKMVAETASNPNSSRSHVLFSITLDVPHPDKEKMYLKPVLYLVDLAGSEKMNKINKNPMSNPWETRYINLSLHYLEQVLLALRQPGRVHVPYRNSLMTALLRNSLGGNCVTAMIATFCLTESDLEETIQTCKFAERIALIRNDVKITQVFNPSKEIEELRKENRRLRSQIKLMSSPWTSSELSQEEKDECAEVVHTFIENKTIECIPFMDTKRIEYCFCLLRDEIIKNPKKEVQNEQTQDSCSDLFSILCKENASFGFESKKMPVYKPQKTWNRKKCKMSIPKINIKYNAWTAEKEQPSDKEEDVPAKRPVPRRTAVPKSQNLVPTESTAAPETEQPEENESCTQLSDKAPDENSSCKEDSTENVLPGGTGLSSVEEIEITEQGMDCSCNQVGTTSSSTAQPEVRDYEKCTGENLIVEKIKELISIGVQIDEEIQIESEEEFDLEEIQERMSVVSEGGSSYLSWNHLPLTGDVEVDEEIIKFYKARYKIFKEKEMT</sequence>
<dbReference type="GO" id="GO:0007018">
    <property type="term" value="P:microtubule-based movement"/>
    <property type="evidence" value="ECO:0007669"/>
    <property type="project" value="InterPro"/>
</dbReference>
<comment type="similarity">
    <text evidence="8">Belongs to the TRAFAC class myosin-kinesin ATPase superfamily. Kinesin family.</text>
</comment>
<dbReference type="GO" id="GO:0003777">
    <property type="term" value="F:microtubule motor activity"/>
    <property type="evidence" value="ECO:0007669"/>
    <property type="project" value="InterPro"/>
</dbReference>
<evidence type="ECO:0000313" key="12">
    <source>
        <dbReference type="Proteomes" id="UP001372834"/>
    </source>
</evidence>
<dbReference type="GO" id="GO:0008017">
    <property type="term" value="F:microtubule binding"/>
    <property type="evidence" value="ECO:0007669"/>
    <property type="project" value="InterPro"/>
</dbReference>
<keyword evidence="2" id="KW-0493">Microtubule</keyword>
<feature type="compositionally biased region" description="Polar residues" evidence="9">
    <location>
        <begin position="509"/>
        <end position="522"/>
    </location>
</feature>
<keyword evidence="7" id="KW-0963">Cytoplasm</keyword>
<keyword evidence="3 8" id="KW-0547">Nucleotide-binding</keyword>
<gene>
    <name evidence="11" type="ORF">RUM43_014695</name>
</gene>
<dbReference type="EMBL" id="JAWJWE010000045">
    <property type="protein sequence ID" value="KAK6617093.1"/>
    <property type="molecule type" value="Genomic_DNA"/>
</dbReference>
<dbReference type="InterPro" id="IPR036961">
    <property type="entry name" value="Kinesin_motor_dom_sf"/>
</dbReference>
<name>A0AAN8S6J9_POLSC</name>
<feature type="region of interest" description="Disordered" evidence="9">
    <location>
        <begin position="483"/>
        <end position="562"/>
    </location>
</feature>
<evidence type="ECO:0000256" key="2">
    <source>
        <dbReference type="ARBA" id="ARBA00022701"/>
    </source>
</evidence>
<organism evidence="11 12">
    <name type="scientific">Polyplax serrata</name>
    <name type="common">Common mouse louse</name>
    <dbReference type="NCBI Taxonomy" id="468196"/>
    <lineage>
        <taxon>Eukaryota</taxon>
        <taxon>Metazoa</taxon>
        <taxon>Ecdysozoa</taxon>
        <taxon>Arthropoda</taxon>
        <taxon>Hexapoda</taxon>
        <taxon>Insecta</taxon>
        <taxon>Pterygota</taxon>
        <taxon>Neoptera</taxon>
        <taxon>Paraneoptera</taxon>
        <taxon>Psocodea</taxon>
        <taxon>Troctomorpha</taxon>
        <taxon>Phthiraptera</taxon>
        <taxon>Anoplura</taxon>
        <taxon>Polyplacidae</taxon>
        <taxon>Polyplax</taxon>
    </lineage>
</organism>
<dbReference type="GO" id="GO:0005874">
    <property type="term" value="C:microtubule"/>
    <property type="evidence" value="ECO:0007669"/>
    <property type="project" value="UniProtKB-KW"/>
</dbReference>
<evidence type="ECO:0000256" key="3">
    <source>
        <dbReference type="ARBA" id="ARBA00022741"/>
    </source>
</evidence>
<evidence type="ECO:0000256" key="4">
    <source>
        <dbReference type="ARBA" id="ARBA00022840"/>
    </source>
</evidence>
<dbReference type="PANTHER" id="PTHR47968">
    <property type="entry name" value="CENTROMERE PROTEIN E"/>
    <property type="match status" value="1"/>
</dbReference>
<feature type="compositionally biased region" description="Basic and acidic residues" evidence="9">
    <location>
        <begin position="484"/>
        <end position="498"/>
    </location>
</feature>
<keyword evidence="6 8" id="KW-0505">Motor protein</keyword>
<keyword evidence="7" id="KW-0206">Cytoskeleton</keyword>
<dbReference type="AlphaFoldDB" id="A0AAN8S6J9"/>
<evidence type="ECO:0000256" key="8">
    <source>
        <dbReference type="PROSITE-ProRule" id="PRU00283"/>
    </source>
</evidence>
<evidence type="ECO:0000256" key="9">
    <source>
        <dbReference type="SAM" id="MobiDB-lite"/>
    </source>
</evidence>
<evidence type="ECO:0000256" key="7">
    <source>
        <dbReference type="ARBA" id="ARBA00023212"/>
    </source>
</evidence>
<feature type="domain" description="Kinesin motor" evidence="10">
    <location>
        <begin position="5"/>
        <end position="331"/>
    </location>
</feature>
<dbReference type="Pfam" id="PF00225">
    <property type="entry name" value="Kinesin"/>
    <property type="match status" value="1"/>
</dbReference>
<accession>A0AAN8S6J9</accession>
<feature type="binding site" evidence="8">
    <location>
        <begin position="88"/>
        <end position="95"/>
    </location>
    <ligand>
        <name>ATP</name>
        <dbReference type="ChEBI" id="CHEBI:30616"/>
    </ligand>
</feature>
<comment type="subcellular location">
    <subcellularLocation>
        <location evidence="1">Cytoplasm</location>
        <location evidence="1">Cytoskeleton</location>
    </subcellularLocation>
</comment>
<dbReference type="GO" id="GO:0005524">
    <property type="term" value="F:ATP binding"/>
    <property type="evidence" value="ECO:0007669"/>
    <property type="project" value="UniProtKB-UniRule"/>
</dbReference>
<evidence type="ECO:0000256" key="5">
    <source>
        <dbReference type="ARBA" id="ARBA00023054"/>
    </source>
</evidence>
<evidence type="ECO:0000259" key="10">
    <source>
        <dbReference type="PROSITE" id="PS50067"/>
    </source>
</evidence>
<dbReference type="Gene3D" id="3.40.850.10">
    <property type="entry name" value="Kinesin motor domain"/>
    <property type="match status" value="1"/>
</dbReference>
<dbReference type="CDD" id="cd00106">
    <property type="entry name" value="KISc"/>
    <property type="match status" value="1"/>
</dbReference>
<evidence type="ECO:0000256" key="6">
    <source>
        <dbReference type="ARBA" id="ARBA00023175"/>
    </source>
</evidence>
<evidence type="ECO:0000256" key="1">
    <source>
        <dbReference type="ARBA" id="ARBA00004245"/>
    </source>
</evidence>
<dbReference type="SMART" id="SM00129">
    <property type="entry name" value="KISc"/>
    <property type="match status" value="1"/>
</dbReference>
<keyword evidence="4 8" id="KW-0067">ATP-binding</keyword>
<keyword evidence="5" id="KW-0175">Coiled coil</keyword>
<comment type="caution">
    <text evidence="11">The sequence shown here is derived from an EMBL/GenBank/DDBJ whole genome shotgun (WGS) entry which is preliminary data.</text>
</comment>
<dbReference type="SUPFAM" id="SSF52540">
    <property type="entry name" value="P-loop containing nucleoside triphosphate hydrolases"/>
    <property type="match status" value="1"/>
</dbReference>
<evidence type="ECO:0000313" key="11">
    <source>
        <dbReference type="EMBL" id="KAK6617093.1"/>
    </source>
</evidence>